<name>A0A4C1V2J9_EUMVA</name>
<feature type="region of interest" description="Disordered" evidence="1">
    <location>
        <begin position="115"/>
        <end position="139"/>
    </location>
</feature>
<feature type="compositionally biased region" description="Basic and acidic residues" evidence="1">
    <location>
        <begin position="119"/>
        <end position="139"/>
    </location>
</feature>
<evidence type="ECO:0000256" key="1">
    <source>
        <dbReference type="SAM" id="MobiDB-lite"/>
    </source>
</evidence>
<evidence type="ECO:0000313" key="2">
    <source>
        <dbReference type="EMBL" id="GBP33043.1"/>
    </source>
</evidence>
<keyword evidence="3" id="KW-1185">Reference proteome</keyword>
<dbReference type="EMBL" id="BGZK01000269">
    <property type="protein sequence ID" value="GBP33043.1"/>
    <property type="molecule type" value="Genomic_DNA"/>
</dbReference>
<accession>A0A4C1V2J9</accession>
<proteinExistence type="predicted"/>
<dbReference type="Proteomes" id="UP000299102">
    <property type="component" value="Unassembled WGS sequence"/>
</dbReference>
<evidence type="ECO:0000313" key="3">
    <source>
        <dbReference type="Proteomes" id="UP000299102"/>
    </source>
</evidence>
<organism evidence="2 3">
    <name type="scientific">Eumeta variegata</name>
    <name type="common">Bagworm moth</name>
    <name type="synonym">Eumeta japonica</name>
    <dbReference type="NCBI Taxonomy" id="151549"/>
    <lineage>
        <taxon>Eukaryota</taxon>
        <taxon>Metazoa</taxon>
        <taxon>Ecdysozoa</taxon>
        <taxon>Arthropoda</taxon>
        <taxon>Hexapoda</taxon>
        <taxon>Insecta</taxon>
        <taxon>Pterygota</taxon>
        <taxon>Neoptera</taxon>
        <taxon>Endopterygota</taxon>
        <taxon>Lepidoptera</taxon>
        <taxon>Glossata</taxon>
        <taxon>Ditrysia</taxon>
        <taxon>Tineoidea</taxon>
        <taxon>Psychidae</taxon>
        <taxon>Oiketicinae</taxon>
        <taxon>Eumeta</taxon>
    </lineage>
</organism>
<reference evidence="2 3" key="1">
    <citation type="journal article" date="2019" name="Commun. Biol.">
        <title>The bagworm genome reveals a unique fibroin gene that provides high tensile strength.</title>
        <authorList>
            <person name="Kono N."/>
            <person name="Nakamura H."/>
            <person name="Ohtoshi R."/>
            <person name="Tomita M."/>
            <person name="Numata K."/>
            <person name="Arakawa K."/>
        </authorList>
    </citation>
    <scope>NUCLEOTIDE SEQUENCE [LARGE SCALE GENOMIC DNA]</scope>
</reference>
<dbReference type="AlphaFoldDB" id="A0A4C1V2J9"/>
<protein>
    <submittedName>
        <fullName evidence="2">Uncharacterized protein</fullName>
    </submittedName>
</protein>
<comment type="caution">
    <text evidence="2">The sequence shown here is derived from an EMBL/GenBank/DDBJ whole genome shotgun (WGS) entry which is preliminary data.</text>
</comment>
<gene>
    <name evidence="2" type="ORF">EVAR_18521_1</name>
</gene>
<sequence length="139" mass="15102">MEAKTHYGLSVSPDARCVSDSHGLKPLEALRRMPLARRLFRLHLGGQKALVSAKGAKVRKPFRVTMTVRKLRERSPGAETVRGLGVQTAGSPECVAGKDARGLTAAARLTLRGTPHTYTRAEPDTTERGSKEHCHAVTH</sequence>